<dbReference type="Pfam" id="PF00024">
    <property type="entry name" value="PAN_1"/>
    <property type="match status" value="1"/>
</dbReference>
<reference evidence="2 3" key="1">
    <citation type="submission" date="2022-05" db="EMBL/GenBank/DDBJ databases">
        <authorList>
            <consortium name="Genoscope - CEA"/>
            <person name="William W."/>
        </authorList>
    </citation>
    <scope>NUCLEOTIDE SEQUENCE [LARGE SCALE GENOMIC DNA]</scope>
</reference>
<feature type="domain" description="Apple" evidence="1">
    <location>
        <begin position="125"/>
        <end position="223"/>
    </location>
</feature>
<dbReference type="Gene3D" id="3.50.4.10">
    <property type="entry name" value="Hepatocyte Growth Factor"/>
    <property type="match status" value="1"/>
</dbReference>
<dbReference type="Gene3D" id="2.60.120.260">
    <property type="entry name" value="Galactose-binding domain-like"/>
    <property type="match status" value="1"/>
</dbReference>
<evidence type="ECO:0000313" key="2">
    <source>
        <dbReference type="EMBL" id="CAH3024069.1"/>
    </source>
</evidence>
<name>A0ABN8M8F8_9CNID</name>
<dbReference type="EMBL" id="CALNXI010000288">
    <property type="protein sequence ID" value="CAH3024069.1"/>
    <property type="molecule type" value="Genomic_DNA"/>
</dbReference>
<dbReference type="SUPFAM" id="SSF57414">
    <property type="entry name" value="Hairpin loop containing domain-like"/>
    <property type="match status" value="1"/>
</dbReference>
<keyword evidence="3" id="KW-1185">Reference proteome</keyword>
<evidence type="ECO:0000313" key="3">
    <source>
        <dbReference type="Proteomes" id="UP001159427"/>
    </source>
</evidence>
<sequence length="226" mass="26005">MTVYTDGRYAGRNGGKTQPVSFTLRPGTHVLAVKCLNLHGEAGILGSLSNALVTDSRWKCTGRGNRYRIKGKYWTRAWFDDSDWPQAVEYFPNRGWTYWGKMSAISDKAFWIWSADKGKHEEVYCRRRVSDFSVRHRKRGEIFQATLKEVDHSLLLHSRSQFGVTSVTQCAQKCRADSKCLAFNFQHTSSSPVRQCELKDTSRHQDPRNYVERRGYTYYEDVGGGL</sequence>
<evidence type="ECO:0000259" key="1">
    <source>
        <dbReference type="PROSITE" id="PS50948"/>
    </source>
</evidence>
<gene>
    <name evidence="2" type="ORF">PEVE_00021503</name>
</gene>
<accession>A0ABN8M8F8</accession>
<organism evidence="2 3">
    <name type="scientific">Porites evermanni</name>
    <dbReference type="NCBI Taxonomy" id="104178"/>
    <lineage>
        <taxon>Eukaryota</taxon>
        <taxon>Metazoa</taxon>
        <taxon>Cnidaria</taxon>
        <taxon>Anthozoa</taxon>
        <taxon>Hexacorallia</taxon>
        <taxon>Scleractinia</taxon>
        <taxon>Fungiina</taxon>
        <taxon>Poritidae</taxon>
        <taxon>Porites</taxon>
    </lineage>
</organism>
<dbReference type="Proteomes" id="UP001159427">
    <property type="component" value="Unassembled WGS sequence"/>
</dbReference>
<dbReference type="PROSITE" id="PS50948">
    <property type="entry name" value="PAN"/>
    <property type="match status" value="1"/>
</dbReference>
<dbReference type="InterPro" id="IPR003609">
    <property type="entry name" value="Pan_app"/>
</dbReference>
<comment type="caution">
    <text evidence="2">The sequence shown here is derived from an EMBL/GenBank/DDBJ whole genome shotgun (WGS) entry which is preliminary data.</text>
</comment>
<dbReference type="SMART" id="SM00473">
    <property type="entry name" value="PAN_AP"/>
    <property type="match status" value="1"/>
</dbReference>
<protein>
    <recommendedName>
        <fullName evidence="1">Apple domain-containing protein</fullName>
    </recommendedName>
</protein>
<proteinExistence type="predicted"/>